<dbReference type="AlphaFoldDB" id="A0AAX1Q3F6"/>
<proteinExistence type="predicted"/>
<name>A0AAX1Q3F6_9BACI</name>
<evidence type="ECO:0000313" key="2">
    <source>
        <dbReference type="Proteomes" id="UP000250174"/>
    </source>
</evidence>
<protein>
    <submittedName>
        <fullName evidence="1">Uncharacterized protein</fullName>
    </submittedName>
</protein>
<comment type="caution">
    <text evidence="1">The sequence shown here is derived from an EMBL/GenBank/DDBJ whole genome shotgun (WGS) entry which is preliminary data.</text>
</comment>
<sequence length="66" mass="7564">MIAVFIHELGDLIFGQLVGLRLNFLTARPLTIYKRDGKLKLSENKQETPPECRGSFFIQSLKVEKD</sequence>
<dbReference type="Proteomes" id="UP000250174">
    <property type="component" value="Unassembled WGS sequence"/>
</dbReference>
<gene>
    <name evidence="1" type="ORF">A3864_25870</name>
</gene>
<accession>A0AAX1Q3F6</accession>
<dbReference type="EMBL" id="LVYK01000059">
    <property type="protein sequence ID" value="RAS72491.1"/>
    <property type="molecule type" value="Genomic_DNA"/>
</dbReference>
<reference evidence="1 2" key="1">
    <citation type="submission" date="2016-03" db="EMBL/GenBank/DDBJ databases">
        <title>Comparison of Bacillus endophyticus and B. anthracis characteristics using whole genome sequence analysis and microbiological techniques.</title>
        <authorList>
            <person name="Lekota K.E."/>
            <person name="Mafofo J."/>
            <person name="Rees J."/>
            <person name="Muchadeyi F.C."/>
            <person name="Madoroba E."/>
            <person name="Van Heerden H."/>
        </authorList>
    </citation>
    <scope>NUCLEOTIDE SEQUENCE [LARGE SCALE GENOMIC DNA]</scope>
    <source>
        <strain evidence="1 2">3631_10C</strain>
    </source>
</reference>
<evidence type="ECO:0000313" key="1">
    <source>
        <dbReference type="EMBL" id="RAS72491.1"/>
    </source>
</evidence>
<organism evidence="1 2">
    <name type="scientific">Priestia endophytica</name>
    <dbReference type="NCBI Taxonomy" id="135735"/>
    <lineage>
        <taxon>Bacteria</taxon>
        <taxon>Bacillati</taxon>
        <taxon>Bacillota</taxon>
        <taxon>Bacilli</taxon>
        <taxon>Bacillales</taxon>
        <taxon>Bacillaceae</taxon>
        <taxon>Priestia</taxon>
    </lineage>
</organism>